<organism evidence="2 3">
    <name type="scientific">Hydnum rufescens UP504</name>
    <dbReference type="NCBI Taxonomy" id="1448309"/>
    <lineage>
        <taxon>Eukaryota</taxon>
        <taxon>Fungi</taxon>
        <taxon>Dikarya</taxon>
        <taxon>Basidiomycota</taxon>
        <taxon>Agaricomycotina</taxon>
        <taxon>Agaricomycetes</taxon>
        <taxon>Cantharellales</taxon>
        <taxon>Hydnaceae</taxon>
        <taxon>Hydnum</taxon>
    </lineage>
</organism>
<evidence type="ECO:0000256" key="1">
    <source>
        <dbReference type="SAM" id="MobiDB-lite"/>
    </source>
</evidence>
<gene>
    <name evidence="2" type="ORF">BS47DRAFT_1367560</name>
</gene>
<dbReference type="EMBL" id="MU129122">
    <property type="protein sequence ID" value="KAF9506136.1"/>
    <property type="molecule type" value="Genomic_DNA"/>
</dbReference>
<dbReference type="AlphaFoldDB" id="A0A9P6DKF4"/>
<feature type="compositionally biased region" description="Basic and acidic residues" evidence="1">
    <location>
        <begin position="1"/>
        <end position="17"/>
    </location>
</feature>
<evidence type="ECO:0000313" key="2">
    <source>
        <dbReference type="EMBL" id="KAF9506136.1"/>
    </source>
</evidence>
<accession>A0A9P6DKF4</accession>
<dbReference type="Proteomes" id="UP000886523">
    <property type="component" value="Unassembled WGS sequence"/>
</dbReference>
<sequence>MPQLKDSARPLEKRDQGKGSQAKSELIGAGEMNFVQTFRRRRTEIRTSGTRFFPGVRNQMRMSGVEGTQYYLDFTASALSSGPIQTLMSRITTYNSANRLYGIGNRPVGFYWENGGQESPGTKQSLMDPALMGENSWGPKGFHSTDSTFIDLRGAYGS</sequence>
<name>A0A9P6DKF4_9AGAM</name>
<protein>
    <submittedName>
        <fullName evidence="2">Uncharacterized protein</fullName>
    </submittedName>
</protein>
<evidence type="ECO:0000313" key="3">
    <source>
        <dbReference type="Proteomes" id="UP000886523"/>
    </source>
</evidence>
<comment type="caution">
    <text evidence="2">The sequence shown here is derived from an EMBL/GenBank/DDBJ whole genome shotgun (WGS) entry which is preliminary data.</text>
</comment>
<feature type="region of interest" description="Disordered" evidence="1">
    <location>
        <begin position="1"/>
        <end position="26"/>
    </location>
</feature>
<reference evidence="2" key="1">
    <citation type="journal article" date="2020" name="Nat. Commun.">
        <title>Large-scale genome sequencing of mycorrhizal fungi provides insights into the early evolution of symbiotic traits.</title>
        <authorList>
            <person name="Miyauchi S."/>
            <person name="Kiss E."/>
            <person name="Kuo A."/>
            <person name="Drula E."/>
            <person name="Kohler A."/>
            <person name="Sanchez-Garcia M."/>
            <person name="Morin E."/>
            <person name="Andreopoulos B."/>
            <person name="Barry K.W."/>
            <person name="Bonito G."/>
            <person name="Buee M."/>
            <person name="Carver A."/>
            <person name="Chen C."/>
            <person name="Cichocki N."/>
            <person name="Clum A."/>
            <person name="Culley D."/>
            <person name="Crous P.W."/>
            <person name="Fauchery L."/>
            <person name="Girlanda M."/>
            <person name="Hayes R.D."/>
            <person name="Keri Z."/>
            <person name="LaButti K."/>
            <person name="Lipzen A."/>
            <person name="Lombard V."/>
            <person name="Magnuson J."/>
            <person name="Maillard F."/>
            <person name="Murat C."/>
            <person name="Nolan M."/>
            <person name="Ohm R.A."/>
            <person name="Pangilinan J."/>
            <person name="Pereira M.F."/>
            <person name="Perotto S."/>
            <person name="Peter M."/>
            <person name="Pfister S."/>
            <person name="Riley R."/>
            <person name="Sitrit Y."/>
            <person name="Stielow J.B."/>
            <person name="Szollosi G."/>
            <person name="Zifcakova L."/>
            <person name="Stursova M."/>
            <person name="Spatafora J.W."/>
            <person name="Tedersoo L."/>
            <person name="Vaario L.M."/>
            <person name="Yamada A."/>
            <person name="Yan M."/>
            <person name="Wang P."/>
            <person name="Xu J."/>
            <person name="Bruns T."/>
            <person name="Baldrian P."/>
            <person name="Vilgalys R."/>
            <person name="Dunand C."/>
            <person name="Henrissat B."/>
            <person name="Grigoriev I.V."/>
            <person name="Hibbett D."/>
            <person name="Nagy L.G."/>
            <person name="Martin F.M."/>
        </authorList>
    </citation>
    <scope>NUCLEOTIDE SEQUENCE</scope>
    <source>
        <strain evidence="2">UP504</strain>
    </source>
</reference>
<keyword evidence="3" id="KW-1185">Reference proteome</keyword>
<proteinExistence type="predicted"/>